<dbReference type="EnsemblPlants" id="MELO3C009783.2.1">
    <property type="protein sequence ID" value="MELO3C009783.2.1"/>
    <property type="gene ID" value="MELO3C009783.2"/>
</dbReference>
<accession>A0A9I9CX28</accession>
<dbReference type="AlphaFoldDB" id="A0A9I9CX28"/>
<name>A0A9I9CX28_CUCME</name>
<proteinExistence type="predicted"/>
<reference evidence="1" key="1">
    <citation type="submission" date="2023-03" db="UniProtKB">
        <authorList>
            <consortium name="EnsemblPlants"/>
        </authorList>
    </citation>
    <scope>IDENTIFICATION</scope>
</reference>
<sequence>MASLLLLLSELLRHHNTNPDYWLTLPSPPTTMPSSSADNGTSECSYGNNYKTRICADENEMDEFLKESRVCVDLEGFEFKREEENSNWVCRDNGETEYDYLNAFAP</sequence>
<organism evidence="1">
    <name type="scientific">Cucumis melo</name>
    <name type="common">Muskmelon</name>
    <dbReference type="NCBI Taxonomy" id="3656"/>
    <lineage>
        <taxon>Eukaryota</taxon>
        <taxon>Viridiplantae</taxon>
        <taxon>Streptophyta</taxon>
        <taxon>Embryophyta</taxon>
        <taxon>Tracheophyta</taxon>
        <taxon>Spermatophyta</taxon>
        <taxon>Magnoliopsida</taxon>
        <taxon>eudicotyledons</taxon>
        <taxon>Gunneridae</taxon>
        <taxon>Pentapetalae</taxon>
        <taxon>rosids</taxon>
        <taxon>fabids</taxon>
        <taxon>Cucurbitales</taxon>
        <taxon>Cucurbitaceae</taxon>
        <taxon>Benincaseae</taxon>
        <taxon>Cucumis</taxon>
    </lineage>
</organism>
<protein>
    <submittedName>
        <fullName evidence="1">Uncharacterized protein</fullName>
    </submittedName>
</protein>
<evidence type="ECO:0000313" key="1">
    <source>
        <dbReference type="EnsemblPlants" id="MELO3C009783.2.1"/>
    </source>
</evidence>
<dbReference type="Gramene" id="MELO3C009783.2.1">
    <property type="protein sequence ID" value="MELO3C009783.2.1"/>
    <property type="gene ID" value="MELO3C009783.2"/>
</dbReference>